<reference evidence="4 5" key="1">
    <citation type="journal article" name="Sci. Rep.">
        <title>Genome-scale phylogenetic analyses confirm Olpidium as the closest living zoosporic fungus to the non-flagellated, terrestrial fungi.</title>
        <authorList>
            <person name="Chang Y."/>
            <person name="Rochon D."/>
            <person name="Sekimoto S."/>
            <person name="Wang Y."/>
            <person name="Chovatia M."/>
            <person name="Sandor L."/>
            <person name="Salamov A."/>
            <person name="Grigoriev I.V."/>
            <person name="Stajich J.E."/>
            <person name="Spatafora J.W."/>
        </authorList>
    </citation>
    <scope>NUCLEOTIDE SEQUENCE [LARGE SCALE GENOMIC DNA]</scope>
    <source>
        <strain evidence="4">S191</strain>
    </source>
</reference>
<gene>
    <name evidence="4" type="ORF">BJ554DRAFT_3412</name>
</gene>
<keyword evidence="2" id="KW-0472">Membrane</keyword>
<accession>A0A8H8A0M5</accession>
<evidence type="ECO:0000313" key="5">
    <source>
        <dbReference type="Proteomes" id="UP000673691"/>
    </source>
</evidence>
<feature type="transmembrane region" description="Helical" evidence="2">
    <location>
        <begin position="179"/>
        <end position="200"/>
    </location>
</feature>
<evidence type="ECO:0000259" key="3">
    <source>
        <dbReference type="Pfam" id="PF10104"/>
    </source>
</evidence>
<protein>
    <recommendedName>
        <fullName evidence="3">Brl1/Brr6 domain-containing protein</fullName>
    </recommendedName>
</protein>
<feature type="compositionally biased region" description="Basic and acidic residues" evidence="1">
    <location>
        <begin position="138"/>
        <end position="148"/>
    </location>
</feature>
<sequence>MEFEYDSASGRTSIFAPSGTRSSPQSDVDPEQAADASEQATVVAGSETGVQGAGMIAAGLKRSHSTVNAAPETDGTTMAFGGPFMFSRPSTAASNIAAPSANFLADGVGSLRFRASNPSPSEPPAGHSLKKARRKRARSETKCWRAGDSDEDDDGNGSERDWKAATFDHHSLPYVISGYLQLTFNIFVVAVLGYLVMVFIRTVQRDVDLKVEEYSAGAIRLLTLVPYLCSGFCVALRASFPLSTADLGTLFVASWAIC</sequence>
<dbReference type="AlphaFoldDB" id="A0A8H8A0M5"/>
<dbReference type="InterPro" id="IPR018767">
    <property type="entry name" value="Brl1/Brr6_dom"/>
</dbReference>
<dbReference type="GO" id="GO:0055088">
    <property type="term" value="P:lipid homeostasis"/>
    <property type="evidence" value="ECO:0007669"/>
    <property type="project" value="InterPro"/>
</dbReference>
<dbReference type="OrthoDB" id="5961at2759"/>
<feature type="compositionally biased region" description="Basic residues" evidence="1">
    <location>
        <begin position="128"/>
        <end position="137"/>
    </location>
</feature>
<dbReference type="Proteomes" id="UP000673691">
    <property type="component" value="Unassembled WGS sequence"/>
</dbReference>
<keyword evidence="5" id="KW-1185">Reference proteome</keyword>
<keyword evidence="2" id="KW-0812">Transmembrane</keyword>
<organism evidence="4 5">
    <name type="scientific">Olpidium bornovanus</name>
    <dbReference type="NCBI Taxonomy" id="278681"/>
    <lineage>
        <taxon>Eukaryota</taxon>
        <taxon>Fungi</taxon>
        <taxon>Fungi incertae sedis</taxon>
        <taxon>Olpidiomycota</taxon>
        <taxon>Olpidiomycotina</taxon>
        <taxon>Olpidiomycetes</taxon>
        <taxon>Olpidiales</taxon>
        <taxon>Olpidiaceae</taxon>
        <taxon>Olpidium</taxon>
    </lineage>
</organism>
<keyword evidence="2" id="KW-1133">Transmembrane helix</keyword>
<feature type="region of interest" description="Disordered" evidence="1">
    <location>
        <begin position="114"/>
        <end position="158"/>
    </location>
</feature>
<evidence type="ECO:0000256" key="1">
    <source>
        <dbReference type="SAM" id="MobiDB-lite"/>
    </source>
</evidence>
<dbReference type="PANTHER" id="PTHR28136:SF1">
    <property type="entry name" value="NUCLEUS EXPORT PROTEIN BRL1"/>
    <property type="match status" value="1"/>
</dbReference>
<dbReference type="PANTHER" id="PTHR28136">
    <property type="entry name" value="NUCLEUS EXPORT PROTEIN BRR6"/>
    <property type="match status" value="1"/>
</dbReference>
<feature type="region of interest" description="Disordered" evidence="1">
    <location>
        <begin position="1"/>
        <end position="40"/>
    </location>
</feature>
<evidence type="ECO:0000313" key="4">
    <source>
        <dbReference type="EMBL" id="KAG5462822.1"/>
    </source>
</evidence>
<dbReference type="Pfam" id="PF10104">
    <property type="entry name" value="Brr6_like_C_C"/>
    <property type="match status" value="1"/>
</dbReference>
<dbReference type="GO" id="GO:0006998">
    <property type="term" value="P:nuclear envelope organization"/>
    <property type="evidence" value="ECO:0007669"/>
    <property type="project" value="InterPro"/>
</dbReference>
<feature type="domain" description="Brl1/Brr6" evidence="3">
    <location>
        <begin position="178"/>
        <end position="216"/>
    </location>
</feature>
<proteinExistence type="predicted"/>
<comment type="caution">
    <text evidence="4">The sequence shown here is derived from an EMBL/GenBank/DDBJ whole genome shotgun (WGS) entry which is preliminary data.</text>
</comment>
<dbReference type="InterPro" id="IPR040202">
    <property type="entry name" value="Brl1/Brr6"/>
</dbReference>
<dbReference type="GO" id="GO:0031965">
    <property type="term" value="C:nuclear membrane"/>
    <property type="evidence" value="ECO:0007669"/>
    <property type="project" value="InterPro"/>
</dbReference>
<feature type="transmembrane region" description="Helical" evidence="2">
    <location>
        <begin position="221"/>
        <end position="240"/>
    </location>
</feature>
<dbReference type="EMBL" id="JAEFCI010001562">
    <property type="protein sequence ID" value="KAG5462822.1"/>
    <property type="molecule type" value="Genomic_DNA"/>
</dbReference>
<name>A0A8H8A0M5_9FUNG</name>
<evidence type="ECO:0000256" key="2">
    <source>
        <dbReference type="SAM" id="Phobius"/>
    </source>
</evidence>